<dbReference type="EMBL" id="JAZDWU010000003">
    <property type="protein sequence ID" value="KAL0006683.1"/>
    <property type="molecule type" value="Genomic_DNA"/>
</dbReference>
<comment type="caution">
    <text evidence="1">The sequence shown here is derived from an EMBL/GenBank/DDBJ whole genome shotgun (WGS) entry which is preliminary data.</text>
</comment>
<protein>
    <submittedName>
        <fullName evidence="1">Uncharacterized protein</fullName>
    </submittedName>
</protein>
<dbReference type="Proteomes" id="UP001459277">
    <property type="component" value="Unassembled WGS sequence"/>
</dbReference>
<name>A0AAW2DAL3_9ROSI</name>
<reference evidence="1 2" key="1">
    <citation type="submission" date="2024-01" db="EMBL/GenBank/DDBJ databases">
        <title>A telomere-to-telomere, gap-free genome of sweet tea (Lithocarpus litseifolius).</title>
        <authorList>
            <person name="Zhou J."/>
        </authorList>
    </citation>
    <scope>NUCLEOTIDE SEQUENCE [LARGE SCALE GENOMIC DNA]</scope>
    <source>
        <strain evidence="1">Zhou-2022a</strain>
        <tissue evidence="1">Leaf</tissue>
    </source>
</reference>
<proteinExistence type="predicted"/>
<accession>A0AAW2DAL3</accession>
<evidence type="ECO:0000313" key="1">
    <source>
        <dbReference type="EMBL" id="KAL0006683.1"/>
    </source>
</evidence>
<organism evidence="1 2">
    <name type="scientific">Lithocarpus litseifolius</name>
    <dbReference type="NCBI Taxonomy" id="425828"/>
    <lineage>
        <taxon>Eukaryota</taxon>
        <taxon>Viridiplantae</taxon>
        <taxon>Streptophyta</taxon>
        <taxon>Embryophyta</taxon>
        <taxon>Tracheophyta</taxon>
        <taxon>Spermatophyta</taxon>
        <taxon>Magnoliopsida</taxon>
        <taxon>eudicotyledons</taxon>
        <taxon>Gunneridae</taxon>
        <taxon>Pentapetalae</taxon>
        <taxon>rosids</taxon>
        <taxon>fabids</taxon>
        <taxon>Fagales</taxon>
        <taxon>Fagaceae</taxon>
        <taxon>Lithocarpus</taxon>
    </lineage>
</organism>
<evidence type="ECO:0000313" key="2">
    <source>
        <dbReference type="Proteomes" id="UP001459277"/>
    </source>
</evidence>
<gene>
    <name evidence="1" type="ORF">SO802_008185</name>
</gene>
<keyword evidence="2" id="KW-1185">Reference proteome</keyword>
<sequence length="88" mass="9927">MRFEQQLVFFFVEFERVLLAQERSDVVLRRAGEFLQLGFDFDFVFYAGDAIASDGDRFREEAPVEAFGVPVGILVAGFQQEGSGKVDP</sequence>
<dbReference type="AlphaFoldDB" id="A0AAW2DAL3"/>